<comment type="caution">
    <text evidence="1">The sequence shown here is derived from an EMBL/GenBank/DDBJ whole genome shotgun (WGS) entry which is preliminary data.</text>
</comment>
<gene>
    <name evidence="1" type="ORF">ACFPQ9_42305</name>
</gene>
<dbReference type="Proteomes" id="UP001596263">
    <property type="component" value="Unassembled WGS sequence"/>
</dbReference>
<reference evidence="2" key="1">
    <citation type="journal article" date="2019" name="Int. J. Syst. Evol. Microbiol.">
        <title>The Global Catalogue of Microorganisms (GCM) 10K type strain sequencing project: providing services to taxonomists for standard genome sequencing and annotation.</title>
        <authorList>
            <consortium name="The Broad Institute Genomics Platform"/>
            <consortium name="The Broad Institute Genome Sequencing Center for Infectious Disease"/>
            <person name="Wu L."/>
            <person name="Ma J."/>
        </authorList>
    </citation>
    <scope>NUCLEOTIDE SEQUENCE [LARGE SCALE GENOMIC DNA]</scope>
    <source>
        <strain evidence="2">KCTC 42586</strain>
    </source>
</reference>
<sequence>MAVVQAAGTDAWQSVRQAVARLLGRNSADQEAAERTRLDQMQAALAADEEVVGHRERWEAIWQTRLEMSLEALDVQARAVAAAQLAELVALVQSARGKTQALPGGVAAGRDLQISAQGGSVAGAVVRVEGGVNLAGPFPHEERLQT</sequence>
<name>A0ABW0CWW7_STRCD</name>
<protein>
    <submittedName>
        <fullName evidence="1">Uncharacterized protein</fullName>
    </submittedName>
</protein>
<dbReference type="RefSeq" id="WP_380865246.1">
    <property type="nucleotide sequence ID" value="NZ_JBHSKM010000049.1"/>
</dbReference>
<organism evidence="1 2">
    <name type="scientific">Streptomyces coerulescens</name>
    <dbReference type="NCBI Taxonomy" id="29304"/>
    <lineage>
        <taxon>Bacteria</taxon>
        <taxon>Bacillati</taxon>
        <taxon>Actinomycetota</taxon>
        <taxon>Actinomycetes</taxon>
        <taxon>Kitasatosporales</taxon>
        <taxon>Streptomycetaceae</taxon>
        <taxon>Streptomyces</taxon>
    </lineage>
</organism>
<proteinExistence type="predicted"/>
<accession>A0ABW0CWW7</accession>
<evidence type="ECO:0000313" key="1">
    <source>
        <dbReference type="EMBL" id="MFC5220460.1"/>
    </source>
</evidence>
<keyword evidence="2" id="KW-1185">Reference proteome</keyword>
<dbReference type="EMBL" id="JBHSKM010000049">
    <property type="protein sequence ID" value="MFC5220460.1"/>
    <property type="molecule type" value="Genomic_DNA"/>
</dbReference>
<evidence type="ECO:0000313" key="2">
    <source>
        <dbReference type="Proteomes" id="UP001596263"/>
    </source>
</evidence>